<dbReference type="InterPro" id="IPR029044">
    <property type="entry name" value="Nucleotide-diphossugar_trans"/>
</dbReference>
<dbReference type="STRING" id="313596.RB2501_14914"/>
<dbReference type="GO" id="GO:0016779">
    <property type="term" value="F:nucleotidyltransferase activity"/>
    <property type="evidence" value="ECO:0007669"/>
    <property type="project" value="UniProtKB-ARBA"/>
</dbReference>
<proteinExistence type="predicted"/>
<dbReference type="OrthoDB" id="9779263at2"/>
<dbReference type="PANTHER" id="PTHR43777:SF1">
    <property type="entry name" value="MOLYBDENUM COFACTOR CYTIDYLYLTRANSFERASE"/>
    <property type="match status" value="1"/>
</dbReference>
<name>A4CL80_ROBBH</name>
<evidence type="ECO:0000313" key="4">
    <source>
        <dbReference type="Proteomes" id="UP000009049"/>
    </source>
</evidence>
<reference evidence="3 4" key="1">
    <citation type="journal article" date="2009" name="J. Bacteriol.">
        <title>Complete genome sequence of Robiginitalea biformata HTCC2501.</title>
        <authorList>
            <person name="Oh H.M."/>
            <person name="Giovannoni S.J."/>
            <person name="Lee K."/>
            <person name="Ferriera S."/>
            <person name="Johnson J."/>
            <person name="Cho J.C."/>
        </authorList>
    </citation>
    <scope>NUCLEOTIDE SEQUENCE [LARGE SCALE GENOMIC DNA]</scope>
    <source>
        <strain evidence="4">ATCC BAA-864 / HTCC2501 / KCTC 12146</strain>
    </source>
</reference>
<feature type="region of interest" description="Disordered" evidence="1">
    <location>
        <begin position="202"/>
        <end position="225"/>
    </location>
</feature>
<feature type="domain" description="MobA-like NTP transferase" evidence="2">
    <location>
        <begin position="8"/>
        <end position="169"/>
    </location>
</feature>
<protein>
    <recommendedName>
        <fullName evidence="2">MobA-like NTP transferase domain-containing protein</fullName>
    </recommendedName>
</protein>
<dbReference type="EMBL" id="CP001712">
    <property type="protein sequence ID" value="EAR15629.1"/>
    <property type="molecule type" value="Genomic_DNA"/>
</dbReference>
<dbReference type="PANTHER" id="PTHR43777">
    <property type="entry name" value="MOLYBDENUM COFACTOR CYTIDYLYLTRANSFERASE"/>
    <property type="match status" value="1"/>
</dbReference>
<accession>A4CL80</accession>
<gene>
    <name evidence="3" type="ordered locus">RB2501_14914</name>
</gene>
<dbReference type="eggNOG" id="COG2068">
    <property type="taxonomic scope" value="Bacteria"/>
</dbReference>
<organism evidence="3 4">
    <name type="scientific">Robiginitalea biformata (strain ATCC BAA-864 / DSM 15991 / KCTC 12146 / HTCC2501)</name>
    <dbReference type="NCBI Taxonomy" id="313596"/>
    <lineage>
        <taxon>Bacteria</taxon>
        <taxon>Pseudomonadati</taxon>
        <taxon>Bacteroidota</taxon>
        <taxon>Flavobacteriia</taxon>
        <taxon>Flavobacteriales</taxon>
        <taxon>Flavobacteriaceae</taxon>
        <taxon>Robiginitalea</taxon>
    </lineage>
</organism>
<dbReference type="Gene3D" id="3.90.550.10">
    <property type="entry name" value="Spore Coat Polysaccharide Biosynthesis Protein SpsA, Chain A"/>
    <property type="match status" value="1"/>
</dbReference>
<dbReference type="Proteomes" id="UP000009049">
    <property type="component" value="Chromosome"/>
</dbReference>
<dbReference type="Pfam" id="PF12804">
    <property type="entry name" value="NTP_transf_3"/>
    <property type="match status" value="1"/>
</dbReference>
<sequence>MAPGIASIVLAAGESRRMGRPKALLPWSGGTVLDAILHAVEEAGLPPPVVVTGAHHRELSENLRNSSARIRENPDWASGMGSSIRCGLEAALETRPDLEGLLVLLADQPLVSKTYLLRLLSNFQSNEPGIVATRYPEGGGVPAIFRRSFFEALRSPGRSGGASSLIRSAASETLLLEPGLAGRDMDTPEKYRELRKIAGLPEIPGAGKGADAPGAAGKPGDSRIK</sequence>
<feature type="compositionally biased region" description="Low complexity" evidence="1">
    <location>
        <begin position="209"/>
        <end position="219"/>
    </location>
</feature>
<dbReference type="AlphaFoldDB" id="A4CL80"/>
<dbReference type="HOGENOM" id="CLU_061980_2_0_10"/>
<keyword evidence="4" id="KW-1185">Reference proteome</keyword>
<dbReference type="CDD" id="cd04182">
    <property type="entry name" value="GT_2_like_f"/>
    <property type="match status" value="1"/>
</dbReference>
<dbReference type="SUPFAM" id="SSF53448">
    <property type="entry name" value="Nucleotide-diphospho-sugar transferases"/>
    <property type="match status" value="1"/>
</dbReference>
<evidence type="ECO:0000259" key="2">
    <source>
        <dbReference type="Pfam" id="PF12804"/>
    </source>
</evidence>
<evidence type="ECO:0000313" key="3">
    <source>
        <dbReference type="EMBL" id="EAR15629.1"/>
    </source>
</evidence>
<dbReference type="KEGG" id="rbi:RB2501_14914"/>
<dbReference type="InterPro" id="IPR025877">
    <property type="entry name" value="MobA-like_NTP_Trfase"/>
</dbReference>
<evidence type="ECO:0000256" key="1">
    <source>
        <dbReference type="SAM" id="MobiDB-lite"/>
    </source>
</evidence>